<gene>
    <name evidence="1" type="ORF">g.29919</name>
</gene>
<accession>A0A146L9K3</accession>
<dbReference type="EMBL" id="GDHC01014837">
    <property type="protein sequence ID" value="JAQ03792.1"/>
    <property type="molecule type" value="Transcribed_RNA"/>
</dbReference>
<organism evidence="1">
    <name type="scientific">Lygus hesperus</name>
    <name type="common">Western plant bug</name>
    <dbReference type="NCBI Taxonomy" id="30085"/>
    <lineage>
        <taxon>Eukaryota</taxon>
        <taxon>Metazoa</taxon>
        <taxon>Ecdysozoa</taxon>
        <taxon>Arthropoda</taxon>
        <taxon>Hexapoda</taxon>
        <taxon>Insecta</taxon>
        <taxon>Pterygota</taxon>
        <taxon>Neoptera</taxon>
        <taxon>Paraneoptera</taxon>
        <taxon>Hemiptera</taxon>
        <taxon>Heteroptera</taxon>
        <taxon>Panheteroptera</taxon>
        <taxon>Cimicomorpha</taxon>
        <taxon>Miridae</taxon>
        <taxon>Mirini</taxon>
        <taxon>Lygus</taxon>
    </lineage>
</organism>
<sequence>MLCGAQITQNSANLHHHVCKAHLRKCACVCARSGKSAAIHLAQIPFTGVSVRWFGATDNPLQVHSLTWHPNAIQFFANSVNNKYDSYGISIEGCRTAGPIVDGIVTGAILDYELHRNRSDDATALCNMDVFINANGRVSITPCLNATPSHDGEL</sequence>
<proteinExistence type="predicted"/>
<evidence type="ECO:0000313" key="1">
    <source>
        <dbReference type="EMBL" id="JAQ03792.1"/>
    </source>
</evidence>
<protein>
    <submittedName>
        <fullName evidence="1">Uncharacterized protein</fullName>
    </submittedName>
</protein>
<reference evidence="1" key="1">
    <citation type="journal article" date="2016" name="Gigascience">
        <title>De novo construction of an expanded transcriptome assembly for the western tarnished plant bug, Lygus hesperus.</title>
        <authorList>
            <person name="Tassone E.E."/>
            <person name="Geib S.M."/>
            <person name="Hall B."/>
            <person name="Fabrick J.A."/>
            <person name="Brent C.S."/>
            <person name="Hull J.J."/>
        </authorList>
    </citation>
    <scope>NUCLEOTIDE SEQUENCE</scope>
</reference>
<dbReference type="AlphaFoldDB" id="A0A146L9K3"/>
<name>A0A146L9K3_LYGHE</name>